<organism evidence="1 2">
    <name type="scientific">Corynebacterium jeddahense</name>
    <dbReference type="NCBI Taxonomy" id="1414719"/>
    <lineage>
        <taxon>Bacteria</taxon>
        <taxon>Bacillati</taxon>
        <taxon>Actinomycetota</taxon>
        <taxon>Actinomycetes</taxon>
        <taxon>Mycobacteriales</taxon>
        <taxon>Corynebacteriaceae</taxon>
        <taxon>Corynebacterium</taxon>
    </lineage>
</organism>
<protein>
    <submittedName>
        <fullName evidence="1">NYN domain protein</fullName>
    </submittedName>
</protein>
<evidence type="ECO:0000313" key="1">
    <source>
        <dbReference type="EMBL" id="WCZ39662.1"/>
    </source>
</evidence>
<dbReference type="Proteomes" id="UP001218071">
    <property type="component" value="Chromosome"/>
</dbReference>
<sequence>MAGLSVGVYFDGFNVYYGGKKQFGPGAAGWKWFSPRNLATNTLQAFLSGPHATPDIQSIWEGCSIDRVVFCTAKISQDRDHQAYYDQLAFINAIDGGNHIDLLELGHYVARVKQSPLATIGASGSPEVVTSQWPLMIQDQLGNPVPSARFMVSHFHSEEKGSDVNLATHLLKDTFEGRIDGAIVFSNDSDLSLPVEVARGKIPIGVVNPFPTRPHYSLTKGNDPSKGDWFSFLNQTLFSRSQMPTTVGTASKPALW</sequence>
<keyword evidence="2" id="KW-1185">Reference proteome</keyword>
<evidence type="ECO:0000313" key="2">
    <source>
        <dbReference type="Proteomes" id="UP001218071"/>
    </source>
</evidence>
<dbReference type="Gene3D" id="3.40.50.1010">
    <property type="entry name" value="5'-nuclease"/>
    <property type="match status" value="1"/>
</dbReference>
<name>A0ABY7UM40_9CORY</name>
<accession>A0ABY7UM40</accession>
<gene>
    <name evidence="1" type="ORF">CJEDD_10460</name>
</gene>
<dbReference type="RefSeq" id="WP_074432491.1">
    <property type="nucleotide sequence ID" value="NZ_CBYN010000026.1"/>
</dbReference>
<proteinExistence type="predicted"/>
<reference evidence="1 2" key="1">
    <citation type="submission" date="2020-10" db="EMBL/GenBank/DDBJ databases">
        <title>Complete genome sequence of Corynebacterium jeddahense DSM 45997, type strain of Corynebacterium jeddahense.</title>
        <authorList>
            <person name="Busche T."/>
            <person name="Kalinowski J."/>
            <person name="Ruckert C."/>
        </authorList>
    </citation>
    <scope>NUCLEOTIDE SEQUENCE [LARGE SCALE GENOMIC DNA]</scope>
    <source>
        <strain evidence="1 2">DSM 45997</strain>
    </source>
</reference>
<dbReference type="EMBL" id="CP063194">
    <property type="protein sequence ID" value="WCZ39662.1"/>
    <property type="molecule type" value="Genomic_DNA"/>
</dbReference>